<comment type="caution">
    <text evidence="1">The sequence shown here is derived from an EMBL/GenBank/DDBJ whole genome shotgun (WGS) entry which is preliminary data.</text>
</comment>
<evidence type="ECO:0000313" key="1">
    <source>
        <dbReference type="EMBL" id="GAG90322.1"/>
    </source>
</evidence>
<proteinExistence type="predicted"/>
<dbReference type="AlphaFoldDB" id="X1CAP7"/>
<name>X1CAP7_9ZZZZ</name>
<sequence>GITEVGAIKGVNRNALVRAIKENDIPLIAGSGVVTWRELEDEQKEKVVTDYTEDVTKRNVFAGMATSLQEIRDENKHKLIDATAGIQPSMLGSGLEYPGRFANEAVFFLPIMAFNLVDIFIEDFKKDADESELDWQDIRTGEIITNEEHEALRDTIESDYYVLSPASIEKMPGLSLPTNCADSTSAINCLAVI</sequence>
<accession>X1CAP7</accession>
<feature type="non-terminal residue" evidence="1">
    <location>
        <position position="1"/>
    </location>
</feature>
<reference evidence="1" key="1">
    <citation type="journal article" date="2014" name="Front. Microbiol.">
        <title>High frequency of phylogenetically diverse reductive dehalogenase-homologous genes in deep subseafloor sedimentary metagenomes.</title>
        <authorList>
            <person name="Kawai M."/>
            <person name="Futagami T."/>
            <person name="Toyoda A."/>
            <person name="Takaki Y."/>
            <person name="Nishi S."/>
            <person name="Hori S."/>
            <person name="Arai W."/>
            <person name="Tsubouchi T."/>
            <person name="Morono Y."/>
            <person name="Uchiyama I."/>
            <person name="Ito T."/>
            <person name="Fujiyama A."/>
            <person name="Inagaki F."/>
            <person name="Takami H."/>
        </authorList>
    </citation>
    <scope>NUCLEOTIDE SEQUENCE</scope>
    <source>
        <strain evidence="1">Expedition CK06-06</strain>
    </source>
</reference>
<dbReference type="EMBL" id="BART01027067">
    <property type="protein sequence ID" value="GAG90322.1"/>
    <property type="molecule type" value="Genomic_DNA"/>
</dbReference>
<organism evidence="1">
    <name type="scientific">marine sediment metagenome</name>
    <dbReference type="NCBI Taxonomy" id="412755"/>
    <lineage>
        <taxon>unclassified sequences</taxon>
        <taxon>metagenomes</taxon>
        <taxon>ecological metagenomes</taxon>
    </lineage>
</organism>
<gene>
    <name evidence="1" type="ORF">S01H4_48086</name>
</gene>
<protein>
    <submittedName>
        <fullName evidence="1">Uncharacterized protein</fullName>
    </submittedName>
</protein>